<keyword evidence="10" id="KW-1185">Reference proteome</keyword>
<dbReference type="PANTHER" id="PTHR11802">
    <property type="entry name" value="SERINE PROTEASE FAMILY S10 SERINE CARBOXYPEPTIDASE"/>
    <property type="match status" value="1"/>
</dbReference>
<evidence type="ECO:0000256" key="8">
    <source>
        <dbReference type="RuleBase" id="RU361156"/>
    </source>
</evidence>
<dbReference type="InterPro" id="IPR001563">
    <property type="entry name" value="Peptidase_S10"/>
</dbReference>
<dbReference type="EC" id="3.4.16.-" evidence="8"/>
<evidence type="ECO:0000256" key="4">
    <source>
        <dbReference type="ARBA" id="ARBA00022645"/>
    </source>
</evidence>
<dbReference type="Gene3D" id="6.10.250.940">
    <property type="match status" value="1"/>
</dbReference>
<evidence type="ECO:0000313" key="10">
    <source>
        <dbReference type="Proteomes" id="UP001341840"/>
    </source>
</evidence>
<dbReference type="PROSITE" id="PS00560">
    <property type="entry name" value="CARBOXYPEPT_SER_HIS"/>
    <property type="match status" value="1"/>
</dbReference>
<comment type="subcellular location">
    <subcellularLocation>
        <location evidence="1">Secreted</location>
    </subcellularLocation>
</comment>
<comment type="caution">
    <text evidence="9">The sequence shown here is derived from an EMBL/GenBank/DDBJ whole genome shotgun (WGS) entry which is preliminary data.</text>
</comment>
<keyword evidence="7" id="KW-0325">Glycoprotein</keyword>
<evidence type="ECO:0000256" key="6">
    <source>
        <dbReference type="ARBA" id="ARBA00022801"/>
    </source>
</evidence>
<protein>
    <recommendedName>
        <fullName evidence="8">Carboxypeptidase</fullName>
        <ecNumber evidence="8">3.4.16.-</ecNumber>
    </recommendedName>
</protein>
<evidence type="ECO:0000256" key="3">
    <source>
        <dbReference type="ARBA" id="ARBA00022525"/>
    </source>
</evidence>
<dbReference type="PROSITE" id="PS00131">
    <property type="entry name" value="CARBOXYPEPT_SER_SER"/>
    <property type="match status" value="1"/>
</dbReference>
<dbReference type="Gene3D" id="3.40.50.11320">
    <property type="match status" value="1"/>
</dbReference>
<evidence type="ECO:0000256" key="7">
    <source>
        <dbReference type="ARBA" id="ARBA00023180"/>
    </source>
</evidence>
<keyword evidence="8" id="KW-0732">Signal</keyword>
<keyword evidence="3" id="KW-0964">Secreted</keyword>
<evidence type="ECO:0000256" key="5">
    <source>
        <dbReference type="ARBA" id="ARBA00022670"/>
    </source>
</evidence>
<dbReference type="SUPFAM" id="SSF53474">
    <property type="entry name" value="alpha/beta-Hydrolases"/>
    <property type="match status" value="1"/>
</dbReference>
<dbReference type="InterPro" id="IPR018202">
    <property type="entry name" value="Ser_caboxypep_ser_AS"/>
</dbReference>
<reference evidence="9 10" key="1">
    <citation type="journal article" date="2023" name="Plants (Basel)">
        <title>Bridging the Gap: Combining Genomics and Transcriptomics Approaches to Understand Stylosanthes scabra, an Orphan Legume from the Brazilian Caatinga.</title>
        <authorList>
            <person name="Ferreira-Neto J.R.C."/>
            <person name="da Silva M.D."/>
            <person name="Binneck E."/>
            <person name="de Melo N.F."/>
            <person name="da Silva R.H."/>
            <person name="de Melo A.L.T.M."/>
            <person name="Pandolfi V."/>
            <person name="Bustamante F.O."/>
            <person name="Brasileiro-Vidal A.C."/>
            <person name="Benko-Iseppon A.M."/>
        </authorList>
    </citation>
    <scope>NUCLEOTIDE SEQUENCE [LARGE SCALE GENOMIC DNA]</scope>
    <source>
        <tissue evidence="9">Leaves</tissue>
    </source>
</reference>
<proteinExistence type="inferred from homology"/>
<accession>A0ABU6THU8</accession>
<dbReference type="PRINTS" id="PR00724">
    <property type="entry name" value="CRBOXYPTASEC"/>
</dbReference>
<keyword evidence="6 8" id="KW-0378">Hydrolase</keyword>
<dbReference type="Gene3D" id="3.40.50.1820">
    <property type="entry name" value="alpha/beta hydrolase"/>
    <property type="match status" value="1"/>
</dbReference>
<dbReference type="PANTHER" id="PTHR11802:SF470">
    <property type="entry name" value="CARBOXYPEPTIDASE"/>
    <property type="match status" value="1"/>
</dbReference>
<keyword evidence="4 8" id="KW-0121">Carboxypeptidase</keyword>
<gene>
    <name evidence="9" type="ORF">PIB30_047714</name>
</gene>
<dbReference type="Pfam" id="PF00450">
    <property type="entry name" value="Peptidase_S10"/>
    <property type="match status" value="1"/>
</dbReference>
<organism evidence="9 10">
    <name type="scientific">Stylosanthes scabra</name>
    <dbReference type="NCBI Taxonomy" id="79078"/>
    <lineage>
        <taxon>Eukaryota</taxon>
        <taxon>Viridiplantae</taxon>
        <taxon>Streptophyta</taxon>
        <taxon>Embryophyta</taxon>
        <taxon>Tracheophyta</taxon>
        <taxon>Spermatophyta</taxon>
        <taxon>Magnoliopsida</taxon>
        <taxon>eudicotyledons</taxon>
        <taxon>Gunneridae</taxon>
        <taxon>Pentapetalae</taxon>
        <taxon>rosids</taxon>
        <taxon>fabids</taxon>
        <taxon>Fabales</taxon>
        <taxon>Fabaceae</taxon>
        <taxon>Papilionoideae</taxon>
        <taxon>50 kb inversion clade</taxon>
        <taxon>dalbergioids sensu lato</taxon>
        <taxon>Dalbergieae</taxon>
        <taxon>Pterocarpus clade</taxon>
        <taxon>Stylosanthes</taxon>
    </lineage>
</organism>
<evidence type="ECO:0000256" key="2">
    <source>
        <dbReference type="ARBA" id="ARBA00009431"/>
    </source>
</evidence>
<dbReference type="InterPro" id="IPR029058">
    <property type="entry name" value="AB_hydrolase_fold"/>
</dbReference>
<name>A0ABU6THU8_9FABA</name>
<sequence length="506" mass="56133">MKLMMMLSFKLLLFSLFLCMFMNLSITKCKAHNNQQGEYLSNLIHSKRSPKNPSSSSQSSLHNNNGELEEAFTTSYLPQLYVVDDHQQSKEDDRVEALPGQPQGVDFDQYAGYVTVDSNKGKALFYYFVESPQNCSSKPLVLWLNGGPGCSSLGYGAMQELGPFRINSDGRTLYRNPYAWNKVANVIFLESPAGVGFSYSNTTSDYANTGDNSTALDSYTFLVKWLDRFPHYKTRDFFITGESYAGHYVPQLAHTILSYNKIAASNHQTVINLKGIAVGNGWIDDSLCTKGMYDYFWSHGLSSDESHSGIEKNCDYVSGNFSDECDKYISMADDEVGDINIYSIYAHLCDSSSSASKSQGSEFDPCSDDYTDSYLNLPEVQKALHAKATNWSACSSVGWTDSPSSMLPTIKKLISSNISIWIYSGDTDGRVPITSSRYSINALKLPLQTPWRSWSSANEVGGYVVGYKGLTLITVRGAGHTVPSYQPQRALTMISHFLNGELPPQN</sequence>
<feature type="chain" id="PRO_5044958829" description="Carboxypeptidase" evidence="8">
    <location>
        <begin position="32"/>
        <end position="506"/>
    </location>
</feature>
<keyword evidence="5 8" id="KW-0645">Protease</keyword>
<feature type="signal peptide" evidence="8">
    <location>
        <begin position="1"/>
        <end position="31"/>
    </location>
</feature>
<comment type="similarity">
    <text evidence="2 8">Belongs to the peptidase S10 family.</text>
</comment>
<dbReference type="InterPro" id="IPR033124">
    <property type="entry name" value="Ser_caboxypep_his_AS"/>
</dbReference>
<evidence type="ECO:0000256" key="1">
    <source>
        <dbReference type="ARBA" id="ARBA00004613"/>
    </source>
</evidence>
<dbReference type="Proteomes" id="UP001341840">
    <property type="component" value="Unassembled WGS sequence"/>
</dbReference>
<evidence type="ECO:0000313" key="9">
    <source>
        <dbReference type="EMBL" id="MED6147851.1"/>
    </source>
</evidence>
<dbReference type="EMBL" id="JASCZI010090928">
    <property type="protein sequence ID" value="MED6147851.1"/>
    <property type="molecule type" value="Genomic_DNA"/>
</dbReference>